<dbReference type="EMBL" id="JARJCM010000067">
    <property type="protein sequence ID" value="KAJ7033069.1"/>
    <property type="molecule type" value="Genomic_DNA"/>
</dbReference>
<dbReference type="Proteomes" id="UP001218188">
    <property type="component" value="Unassembled WGS sequence"/>
</dbReference>
<accession>A0AAD6X5N8</accession>
<feature type="compositionally biased region" description="Low complexity" evidence="1">
    <location>
        <begin position="29"/>
        <end position="45"/>
    </location>
</feature>
<proteinExistence type="predicted"/>
<comment type="caution">
    <text evidence="2">The sequence shown here is derived from an EMBL/GenBank/DDBJ whole genome shotgun (WGS) entry which is preliminary data.</text>
</comment>
<evidence type="ECO:0000313" key="2">
    <source>
        <dbReference type="EMBL" id="KAJ7033069.1"/>
    </source>
</evidence>
<reference evidence="2" key="1">
    <citation type="submission" date="2023-03" db="EMBL/GenBank/DDBJ databases">
        <title>Massive genome expansion in bonnet fungi (Mycena s.s.) driven by repeated elements and novel gene families across ecological guilds.</title>
        <authorList>
            <consortium name="Lawrence Berkeley National Laboratory"/>
            <person name="Harder C.B."/>
            <person name="Miyauchi S."/>
            <person name="Viragh M."/>
            <person name="Kuo A."/>
            <person name="Thoen E."/>
            <person name="Andreopoulos B."/>
            <person name="Lu D."/>
            <person name="Skrede I."/>
            <person name="Drula E."/>
            <person name="Henrissat B."/>
            <person name="Morin E."/>
            <person name="Kohler A."/>
            <person name="Barry K."/>
            <person name="LaButti K."/>
            <person name="Morin E."/>
            <person name="Salamov A."/>
            <person name="Lipzen A."/>
            <person name="Mereny Z."/>
            <person name="Hegedus B."/>
            <person name="Baldrian P."/>
            <person name="Stursova M."/>
            <person name="Weitz H."/>
            <person name="Taylor A."/>
            <person name="Grigoriev I.V."/>
            <person name="Nagy L.G."/>
            <person name="Martin F."/>
            <person name="Kauserud H."/>
        </authorList>
    </citation>
    <scope>NUCLEOTIDE SEQUENCE</scope>
    <source>
        <strain evidence="2">CBHHK200</strain>
    </source>
</reference>
<feature type="compositionally biased region" description="Basic and acidic residues" evidence="1">
    <location>
        <begin position="195"/>
        <end position="205"/>
    </location>
</feature>
<keyword evidence="3" id="KW-1185">Reference proteome</keyword>
<gene>
    <name evidence="2" type="ORF">C8F04DRAFT_1261161</name>
</gene>
<evidence type="ECO:0000313" key="3">
    <source>
        <dbReference type="Proteomes" id="UP001218188"/>
    </source>
</evidence>
<evidence type="ECO:0000256" key="1">
    <source>
        <dbReference type="SAM" id="MobiDB-lite"/>
    </source>
</evidence>
<feature type="region of interest" description="Disordered" evidence="1">
    <location>
        <begin position="108"/>
        <end position="210"/>
    </location>
</feature>
<feature type="compositionally biased region" description="Acidic residues" evidence="1">
    <location>
        <begin position="171"/>
        <end position="184"/>
    </location>
</feature>
<name>A0AAD6X5N8_9AGAR</name>
<sequence>MPLDFWAAVNAVSAQVSQAQGPYAPTSHATTMSAPSSTRASSSSTPAPPPLFAARVFLQSSFPVLTTIRLEVNGCAHTCSALKASLRPWAICCASFFYFGNFRPLAIPDARPSESKKRTARRKNNENGGRQAAPARSSSSKKRNVSHVIQPNETGREKKRAKTTQEMTDVTVDEQEADADDETDGVVGKRGKKKMGPDAQRREKNGPNQSTMGEYLVKELGSLLQQQQEVTSVITTARTNGTSVLAALAPSPIPILDQDLHAFLSAYAEDPLHLDVDEWVARGVLVEDVGQIEADNTARSYIRLASVPTDHVLSFISGKMYSRPVEIPWLALVLLAHGIPHEDVFDAVQSALTHYGLQGICSALEEPIQRLSTIPFQPLHRTLTLTNAGDYYRKYASASPTTRTSVQGA</sequence>
<organism evidence="2 3">
    <name type="scientific">Mycena alexandri</name>
    <dbReference type="NCBI Taxonomy" id="1745969"/>
    <lineage>
        <taxon>Eukaryota</taxon>
        <taxon>Fungi</taxon>
        <taxon>Dikarya</taxon>
        <taxon>Basidiomycota</taxon>
        <taxon>Agaricomycotina</taxon>
        <taxon>Agaricomycetes</taxon>
        <taxon>Agaricomycetidae</taxon>
        <taxon>Agaricales</taxon>
        <taxon>Marasmiineae</taxon>
        <taxon>Mycenaceae</taxon>
        <taxon>Mycena</taxon>
    </lineage>
</organism>
<feature type="region of interest" description="Disordered" evidence="1">
    <location>
        <begin position="23"/>
        <end position="46"/>
    </location>
</feature>
<dbReference type="AlphaFoldDB" id="A0AAD6X5N8"/>
<protein>
    <submittedName>
        <fullName evidence="2">Uncharacterized protein</fullName>
    </submittedName>
</protein>